<organism evidence="2 3">
    <name type="scientific">Leptobacterium flavescens</name>
    <dbReference type="NCBI Taxonomy" id="472055"/>
    <lineage>
        <taxon>Bacteria</taxon>
        <taxon>Pseudomonadati</taxon>
        <taxon>Bacteroidota</taxon>
        <taxon>Flavobacteriia</taxon>
        <taxon>Flavobacteriales</taxon>
        <taxon>Flavobacteriaceae</taxon>
        <taxon>Leptobacterium</taxon>
    </lineage>
</organism>
<accession>A0A6P0UJ93</accession>
<gene>
    <name evidence="2" type="ORF">GWK08_00965</name>
</gene>
<evidence type="ECO:0000313" key="2">
    <source>
        <dbReference type="EMBL" id="NER11998.1"/>
    </source>
</evidence>
<name>A0A6P0UJ93_9FLAO</name>
<sequence>MAGFASWANSIIRLNRRERTDKLGRLENYIHNSSLQKPEYKAASEMLLKRIRKRIRREQSLYRKRELIVFIFLCLLLFISLSVILFTVKI</sequence>
<evidence type="ECO:0000313" key="3">
    <source>
        <dbReference type="Proteomes" id="UP000468581"/>
    </source>
</evidence>
<evidence type="ECO:0000256" key="1">
    <source>
        <dbReference type="SAM" id="Phobius"/>
    </source>
</evidence>
<dbReference type="AlphaFoldDB" id="A0A6P0UJ93"/>
<proteinExistence type="predicted"/>
<protein>
    <submittedName>
        <fullName evidence="2">Uncharacterized protein</fullName>
    </submittedName>
</protein>
<keyword evidence="1" id="KW-0472">Membrane</keyword>
<keyword evidence="1" id="KW-0812">Transmembrane</keyword>
<dbReference type="RefSeq" id="WP_163605037.1">
    <property type="nucleotide sequence ID" value="NZ_JAABOO010000001.1"/>
</dbReference>
<comment type="caution">
    <text evidence="2">The sequence shown here is derived from an EMBL/GenBank/DDBJ whole genome shotgun (WGS) entry which is preliminary data.</text>
</comment>
<dbReference type="Proteomes" id="UP000468581">
    <property type="component" value="Unassembled WGS sequence"/>
</dbReference>
<dbReference type="EMBL" id="JAABOO010000001">
    <property type="protein sequence ID" value="NER11998.1"/>
    <property type="molecule type" value="Genomic_DNA"/>
</dbReference>
<keyword evidence="1" id="KW-1133">Transmembrane helix</keyword>
<feature type="transmembrane region" description="Helical" evidence="1">
    <location>
        <begin position="67"/>
        <end position="88"/>
    </location>
</feature>
<keyword evidence="3" id="KW-1185">Reference proteome</keyword>
<reference evidence="2 3" key="1">
    <citation type="submission" date="2020-01" db="EMBL/GenBank/DDBJ databases">
        <title>Leptobacterium flavescens.</title>
        <authorList>
            <person name="Wang G."/>
        </authorList>
    </citation>
    <scope>NUCLEOTIDE SEQUENCE [LARGE SCALE GENOMIC DNA]</scope>
    <source>
        <strain evidence="2 3">KCTC 22160</strain>
    </source>
</reference>